<sequence length="243" mass="27972">MIQGETYKFLGFLQLRGIHYAAIKKELQDKFLHRVSCILKSFLSAGNKVKAINTFAVALLTYSFGVMKWSNTDLERTIRVVSTKHQNASPKSIHQLRSYFVESQNRHELYRTVYKADHGLGALHLAQQDYQLNCNIKTVDEKVATKKRATIDIDIAVTLDQNVQTTFSTKVMKYHDLAEELKQTWYLEDIRIVPVVISATGIVPMALLRSLDELELQRELPRIQKAVILRTCSILRRFLNPHN</sequence>
<reference evidence="1" key="1">
    <citation type="submission" date="2020-05" db="UniProtKB">
        <authorList>
            <consortium name="EnsemblMetazoa"/>
        </authorList>
    </citation>
    <scope>IDENTIFICATION</scope>
    <source>
        <strain evidence="1">SANGQUA</strain>
    </source>
</reference>
<organism evidence="1 2">
    <name type="scientific">Anopheles quadriannulatus</name>
    <name type="common">Mosquito</name>
    <dbReference type="NCBI Taxonomy" id="34691"/>
    <lineage>
        <taxon>Eukaryota</taxon>
        <taxon>Metazoa</taxon>
        <taxon>Ecdysozoa</taxon>
        <taxon>Arthropoda</taxon>
        <taxon>Hexapoda</taxon>
        <taxon>Insecta</taxon>
        <taxon>Pterygota</taxon>
        <taxon>Neoptera</taxon>
        <taxon>Endopterygota</taxon>
        <taxon>Diptera</taxon>
        <taxon>Nematocera</taxon>
        <taxon>Culicoidea</taxon>
        <taxon>Culicidae</taxon>
        <taxon>Anophelinae</taxon>
        <taxon>Anopheles</taxon>
    </lineage>
</organism>
<evidence type="ECO:0000313" key="1">
    <source>
        <dbReference type="EnsemblMetazoa" id="AQUA003733-PA"/>
    </source>
</evidence>
<accession>A0A182X1R4</accession>
<dbReference type="PANTHER" id="PTHR35450:SF2">
    <property type="entry name" value="REVERSE TRANSCRIPTASE DOMAIN-CONTAINING PROTEIN"/>
    <property type="match status" value="1"/>
</dbReference>
<dbReference type="PANTHER" id="PTHR35450">
    <property type="entry name" value="REVERSE TRANSCRIPTASE DOMAIN-CONTAINING PROTEIN"/>
    <property type="match status" value="1"/>
</dbReference>
<evidence type="ECO:0000313" key="2">
    <source>
        <dbReference type="Proteomes" id="UP000076407"/>
    </source>
</evidence>
<protein>
    <submittedName>
        <fullName evidence="1">Uncharacterized protein</fullName>
    </submittedName>
</protein>
<dbReference type="EnsemblMetazoa" id="AQUA003733-RA">
    <property type="protein sequence ID" value="AQUA003733-PA"/>
    <property type="gene ID" value="AQUA003733"/>
</dbReference>
<proteinExistence type="predicted"/>
<dbReference type="AlphaFoldDB" id="A0A182X1R4"/>
<name>A0A182X1R4_ANOQN</name>
<dbReference type="VEuPathDB" id="VectorBase:AQUA003733"/>
<keyword evidence="2" id="KW-1185">Reference proteome</keyword>
<dbReference type="Proteomes" id="UP000076407">
    <property type="component" value="Unassembled WGS sequence"/>
</dbReference>